<feature type="transmembrane region" description="Helical" evidence="1">
    <location>
        <begin position="12"/>
        <end position="29"/>
    </location>
</feature>
<evidence type="ECO:0000256" key="1">
    <source>
        <dbReference type="SAM" id="Phobius"/>
    </source>
</evidence>
<evidence type="ECO:0008006" key="4">
    <source>
        <dbReference type="Google" id="ProtNLM"/>
    </source>
</evidence>
<dbReference type="Proteomes" id="UP000263014">
    <property type="component" value="Unassembled WGS sequence"/>
</dbReference>
<gene>
    <name evidence="2" type="ORF">DXD79_32515</name>
</gene>
<comment type="caution">
    <text evidence="2">The sequence shown here is derived from an EMBL/GenBank/DDBJ whole genome shotgun (WGS) entry which is preliminary data.</text>
</comment>
<feature type="transmembrane region" description="Helical" evidence="1">
    <location>
        <begin position="35"/>
        <end position="55"/>
    </location>
</feature>
<sequence>MIPPPLFKQLVLALLVGTGCFLFSILFYFCTGDRILLILGTVLFLGSISNGLSLYQLIKKKTYYCLEGICIYRQYTLKKYCQVQITDDTGEIYHLQLPKSSQIQTGLRYRLYFKNSFQGKEVSYPLYIKKTLQTEAFLGLELLENQQ</sequence>
<dbReference type="EMBL" id="QSON01000033">
    <property type="protein sequence ID" value="RGI95245.1"/>
    <property type="molecule type" value="Genomic_DNA"/>
</dbReference>
<evidence type="ECO:0000313" key="2">
    <source>
        <dbReference type="EMBL" id="RGI95245.1"/>
    </source>
</evidence>
<accession>A0A374NYC6</accession>
<keyword evidence="1" id="KW-0812">Transmembrane</keyword>
<dbReference type="RefSeq" id="WP_118033373.1">
    <property type="nucleotide sequence ID" value="NZ_QSON01000033.1"/>
</dbReference>
<reference evidence="2 3" key="1">
    <citation type="submission" date="2018-08" db="EMBL/GenBank/DDBJ databases">
        <title>A genome reference for cultivated species of the human gut microbiota.</title>
        <authorList>
            <person name="Zou Y."/>
            <person name="Xue W."/>
            <person name="Luo G."/>
        </authorList>
    </citation>
    <scope>NUCLEOTIDE SEQUENCE [LARGE SCALE GENOMIC DNA]</scope>
    <source>
        <strain evidence="2 3">TM09-12</strain>
    </source>
</reference>
<organism evidence="2 3">
    <name type="scientific">Hungatella hathewayi</name>
    <dbReference type="NCBI Taxonomy" id="154046"/>
    <lineage>
        <taxon>Bacteria</taxon>
        <taxon>Bacillati</taxon>
        <taxon>Bacillota</taxon>
        <taxon>Clostridia</taxon>
        <taxon>Lachnospirales</taxon>
        <taxon>Lachnospiraceae</taxon>
        <taxon>Hungatella</taxon>
    </lineage>
</organism>
<proteinExistence type="predicted"/>
<evidence type="ECO:0000313" key="3">
    <source>
        <dbReference type="Proteomes" id="UP000263014"/>
    </source>
</evidence>
<name>A0A374NYC6_9FIRM</name>
<keyword evidence="1" id="KW-0472">Membrane</keyword>
<keyword evidence="1" id="KW-1133">Transmembrane helix</keyword>
<protein>
    <recommendedName>
        <fullName evidence="4">Transmembrane protein</fullName>
    </recommendedName>
</protein>
<dbReference type="AlphaFoldDB" id="A0A374NYC6"/>